<sequence length="207" mass="23468">MQLSPEELPENGYVILDKMDHLELVPFVQAYLKKSTLYSIAYFAANALVVVLMVFYFLLSLHQNKGFSAGKGFSYLAYGIGLAFLLIPLHEYIHVLAYRSQGAKNTSYDANLKKFYFMALADRFVANKREFTIVALAPFVAITLGLLIALLFTGPYWSFTMLGMMFTHTACCSGDFGLLSYFEFNRHKSPVTYDDNTNRVSYFLGKE</sequence>
<keyword evidence="1" id="KW-0472">Membrane</keyword>
<keyword evidence="1" id="KW-1133">Transmembrane helix</keyword>
<name>A0ABR7WP62_9SPHI</name>
<accession>A0ABR7WP62</accession>
<dbReference type="InterPro" id="IPR021683">
    <property type="entry name" value="DUF3267"/>
</dbReference>
<feature type="transmembrane region" description="Helical" evidence="1">
    <location>
        <begin position="40"/>
        <end position="61"/>
    </location>
</feature>
<keyword evidence="3" id="KW-1185">Reference proteome</keyword>
<protein>
    <submittedName>
        <fullName evidence="2">DUF3267 domain-containing protein</fullName>
    </submittedName>
</protein>
<organism evidence="2 3">
    <name type="scientific">Mucilaginibacter pankratovii</name>
    <dbReference type="NCBI Taxonomy" id="2772110"/>
    <lineage>
        <taxon>Bacteria</taxon>
        <taxon>Pseudomonadati</taxon>
        <taxon>Bacteroidota</taxon>
        <taxon>Sphingobacteriia</taxon>
        <taxon>Sphingobacteriales</taxon>
        <taxon>Sphingobacteriaceae</taxon>
        <taxon>Mucilaginibacter</taxon>
    </lineage>
</organism>
<feature type="transmembrane region" description="Helical" evidence="1">
    <location>
        <begin position="73"/>
        <end position="90"/>
    </location>
</feature>
<feature type="transmembrane region" description="Helical" evidence="1">
    <location>
        <begin position="133"/>
        <end position="157"/>
    </location>
</feature>
<proteinExistence type="predicted"/>
<evidence type="ECO:0000313" key="2">
    <source>
        <dbReference type="EMBL" id="MBD1364109.1"/>
    </source>
</evidence>
<dbReference type="Proteomes" id="UP000606600">
    <property type="component" value="Unassembled WGS sequence"/>
</dbReference>
<evidence type="ECO:0000313" key="3">
    <source>
        <dbReference type="Proteomes" id="UP000606600"/>
    </source>
</evidence>
<dbReference type="Pfam" id="PF11667">
    <property type="entry name" value="DUF3267"/>
    <property type="match status" value="1"/>
</dbReference>
<gene>
    <name evidence="2" type="ORF">IDJ77_09840</name>
</gene>
<evidence type="ECO:0000256" key="1">
    <source>
        <dbReference type="SAM" id="Phobius"/>
    </source>
</evidence>
<dbReference type="RefSeq" id="WP_191188768.1">
    <property type="nucleotide sequence ID" value="NZ_JACWMY010000004.1"/>
</dbReference>
<keyword evidence="1" id="KW-0812">Transmembrane</keyword>
<dbReference type="EMBL" id="JACWMY010000004">
    <property type="protein sequence ID" value="MBD1364109.1"/>
    <property type="molecule type" value="Genomic_DNA"/>
</dbReference>
<comment type="caution">
    <text evidence="2">The sequence shown here is derived from an EMBL/GenBank/DDBJ whole genome shotgun (WGS) entry which is preliminary data.</text>
</comment>
<reference evidence="2 3" key="1">
    <citation type="submission" date="2020-09" db="EMBL/GenBank/DDBJ databases">
        <title>Novel species of Mucilaginibacter isolated from a glacier on the Tibetan Plateau.</title>
        <authorList>
            <person name="Liu Q."/>
            <person name="Xin Y.-H."/>
        </authorList>
    </citation>
    <scope>NUCLEOTIDE SEQUENCE [LARGE SCALE GENOMIC DNA]</scope>
    <source>
        <strain evidence="2 3">ZT4R22</strain>
    </source>
</reference>